<feature type="transmembrane region" description="Helical" evidence="1">
    <location>
        <begin position="6"/>
        <end position="27"/>
    </location>
</feature>
<organism evidence="2 3">
    <name type="scientific">Mucilaginibacter rubeus</name>
    <dbReference type="NCBI Taxonomy" id="2027860"/>
    <lineage>
        <taxon>Bacteria</taxon>
        <taxon>Pseudomonadati</taxon>
        <taxon>Bacteroidota</taxon>
        <taxon>Sphingobacteriia</taxon>
        <taxon>Sphingobacteriales</taxon>
        <taxon>Sphingobacteriaceae</taxon>
        <taxon>Mucilaginibacter</taxon>
    </lineage>
</organism>
<dbReference type="OrthoDB" id="768409at2"/>
<evidence type="ECO:0000313" key="2">
    <source>
        <dbReference type="EMBL" id="QEM10669.1"/>
    </source>
</evidence>
<feature type="transmembrane region" description="Helical" evidence="1">
    <location>
        <begin position="74"/>
        <end position="95"/>
    </location>
</feature>
<reference evidence="2" key="1">
    <citation type="submission" date="2019-08" db="EMBL/GenBank/DDBJ databases">
        <title>Comparative genome analysis confer to the adaptation heavy metal polluted environment.</title>
        <authorList>
            <person name="Li Y."/>
        </authorList>
    </citation>
    <scope>NUCLEOTIDE SEQUENCE [LARGE SCALE GENOMIC DNA]</scope>
    <source>
        <strain evidence="2">P1</strain>
    </source>
</reference>
<accession>A0A5C1HYW8</accession>
<dbReference type="RefSeq" id="WP_112566030.1">
    <property type="nucleotide sequence ID" value="NZ_CP043450.1"/>
</dbReference>
<dbReference type="AlphaFoldDB" id="A0A5C1HYW8"/>
<protein>
    <recommendedName>
        <fullName evidence="4">SxtJ</fullName>
    </recommendedName>
</protein>
<evidence type="ECO:0008006" key="4">
    <source>
        <dbReference type="Google" id="ProtNLM"/>
    </source>
</evidence>
<feature type="transmembrane region" description="Helical" evidence="1">
    <location>
        <begin position="34"/>
        <end position="54"/>
    </location>
</feature>
<name>A0A5C1HYW8_9SPHI</name>
<dbReference type="EMBL" id="CP043450">
    <property type="protein sequence ID" value="QEM10669.1"/>
    <property type="molecule type" value="Genomic_DNA"/>
</dbReference>
<proteinExistence type="predicted"/>
<dbReference type="Proteomes" id="UP000251402">
    <property type="component" value="Chromosome"/>
</dbReference>
<dbReference type="InterPro" id="IPR045781">
    <property type="entry name" value="SxtJ"/>
</dbReference>
<evidence type="ECO:0000313" key="3">
    <source>
        <dbReference type="Proteomes" id="UP000251402"/>
    </source>
</evidence>
<keyword evidence="3" id="KW-1185">Reference proteome</keyword>
<keyword evidence="1" id="KW-0812">Transmembrane</keyword>
<sequence>MNSKEVNRKFGLVVGGVCLLISIWRYITHHHLIIWLSAIGILLVFLALIIPLLLNPLRLLWDIIGNFLGSINTTIILFVLYFLVITSIGLMMRLFKKSKLELRFDPQALSYWKPVKSEDHQSMKHQF</sequence>
<gene>
    <name evidence="2" type="ORF">DEO27_011765</name>
</gene>
<dbReference type="Pfam" id="PF19588">
    <property type="entry name" value="SxtJ"/>
    <property type="match status" value="1"/>
</dbReference>
<keyword evidence="1" id="KW-1133">Transmembrane helix</keyword>
<evidence type="ECO:0000256" key="1">
    <source>
        <dbReference type="SAM" id="Phobius"/>
    </source>
</evidence>
<keyword evidence="1" id="KW-0472">Membrane</keyword>
<dbReference type="KEGG" id="mrub:DEO27_011765"/>